<dbReference type="Proteomes" id="UP000186549">
    <property type="component" value="Unassembled WGS sequence"/>
</dbReference>
<feature type="transmembrane region" description="Helical" evidence="1">
    <location>
        <begin position="20"/>
        <end position="38"/>
    </location>
</feature>
<dbReference type="AlphaFoldDB" id="A0A139K0K1"/>
<gene>
    <name evidence="4" type="ORF">B5G17_18275</name>
    <name evidence="3" type="ORF">BHV79_14920</name>
    <name evidence="2" type="ORF">Bun01g_07970</name>
</gene>
<keyword evidence="1" id="KW-0812">Transmembrane</keyword>
<evidence type="ECO:0000313" key="3">
    <source>
        <dbReference type="EMBL" id="OKZ30815.1"/>
    </source>
</evidence>
<keyword evidence="1" id="KW-1133">Transmembrane helix</keyword>
<dbReference type="EMBL" id="NFHS01000013">
    <property type="protein sequence ID" value="OUN52134.1"/>
    <property type="molecule type" value="Genomic_DNA"/>
</dbReference>
<reference evidence="2 7" key="4">
    <citation type="submission" date="2019-06" db="EMBL/GenBank/DDBJ databases">
        <title>Complete genome sequence of Bacteroides uniformis NBRC 113350.</title>
        <authorList>
            <person name="Miura T."/>
            <person name="Furukawa M."/>
            <person name="Shimamura M."/>
            <person name="Ohyama Y."/>
            <person name="Yamazoe A."/>
            <person name="Kawasaki H."/>
        </authorList>
    </citation>
    <scope>NUCLEOTIDE SEQUENCE [LARGE SCALE GENOMIC DNA]</scope>
    <source>
        <strain evidence="2 7">NBRC 113350</strain>
    </source>
</reference>
<evidence type="ECO:0000256" key="1">
    <source>
        <dbReference type="SAM" id="Phobius"/>
    </source>
</evidence>
<feature type="transmembrane region" description="Helical" evidence="1">
    <location>
        <begin position="121"/>
        <end position="140"/>
    </location>
</feature>
<evidence type="ECO:0000313" key="7">
    <source>
        <dbReference type="Proteomes" id="UP000320533"/>
    </source>
</evidence>
<dbReference type="PATRIC" id="fig|820.27.peg.3192"/>
<feature type="transmembrane region" description="Helical" evidence="1">
    <location>
        <begin position="96"/>
        <end position="115"/>
    </location>
</feature>
<dbReference type="KEGG" id="bun:Bun01g_07970"/>
<dbReference type="EMBL" id="MNQU01000273">
    <property type="protein sequence ID" value="OKZ30815.1"/>
    <property type="molecule type" value="Genomic_DNA"/>
</dbReference>
<evidence type="ECO:0000313" key="6">
    <source>
        <dbReference type="Proteomes" id="UP000196329"/>
    </source>
</evidence>
<dbReference type="Proteomes" id="UP000320533">
    <property type="component" value="Chromosome"/>
</dbReference>
<sequence>MHSIMRKNYLFPTTFRKIGWCLFVPFAITSFICLFDGSNEDWLKVNALSVIPWGIIKNSLFDELSMIGLTVSLLFIAFSKEKDEDECIANIRSNSLIWATITAYSLLIVCTMLIYDMQYLNFVFIDLFMILFLFIIKYNIELYKFRRSNND</sequence>
<reference evidence="3 5" key="1">
    <citation type="journal article" date="2016" name="Nat. Biotechnol.">
        <title>Measurement of bacterial replication rates in microbial communities.</title>
        <authorList>
            <person name="Brown C.T."/>
            <person name="Olm M.R."/>
            <person name="Thomas B.C."/>
            <person name="Banfield J.F."/>
        </authorList>
    </citation>
    <scope>NUCLEOTIDE SEQUENCE [LARGE SCALE GENOMIC DNA]</scope>
    <source>
        <strain evidence="3">45_41</strain>
    </source>
</reference>
<reference evidence="4" key="3">
    <citation type="journal article" date="2018" name="BMC Genomics">
        <title>Whole genome sequencing and function prediction of 133 gut anaerobes isolated from chicken caecum in pure cultures.</title>
        <authorList>
            <person name="Medvecky M."/>
            <person name="Cejkova D."/>
            <person name="Polansky O."/>
            <person name="Karasova D."/>
            <person name="Kubasova T."/>
            <person name="Cizek A."/>
            <person name="Rychlik I."/>
        </authorList>
    </citation>
    <scope>NUCLEOTIDE SEQUENCE</scope>
    <source>
        <strain evidence="4">An67</strain>
    </source>
</reference>
<proteinExistence type="predicted"/>
<keyword evidence="1" id="KW-0472">Membrane</keyword>
<accession>A0A139K0K1</accession>
<feature type="transmembrane region" description="Helical" evidence="1">
    <location>
        <begin position="50"/>
        <end position="76"/>
    </location>
</feature>
<evidence type="ECO:0000313" key="2">
    <source>
        <dbReference type="EMBL" id="BBK86427.1"/>
    </source>
</evidence>
<reference evidence="6" key="2">
    <citation type="submission" date="2017-04" db="EMBL/GenBank/DDBJ databases">
        <title>Function of individual gut microbiota members based on whole genome sequencing of pure cultures obtained from chicken caecum.</title>
        <authorList>
            <person name="Medvecky M."/>
            <person name="Cejkova D."/>
            <person name="Polansky O."/>
            <person name="Karasova D."/>
            <person name="Kubasova T."/>
            <person name="Cizek A."/>
            <person name="Rychlik I."/>
        </authorList>
    </citation>
    <scope>NUCLEOTIDE SEQUENCE [LARGE SCALE GENOMIC DNA]</scope>
    <source>
        <strain evidence="6">An67</strain>
    </source>
</reference>
<evidence type="ECO:0008006" key="8">
    <source>
        <dbReference type="Google" id="ProtNLM"/>
    </source>
</evidence>
<name>A0A139K0K1_BACUN</name>
<evidence type="ECO:0000313" key="4">
    <source>
        <dbReference type="EMBL" id="OUN52134.1"/>
    </source>
</evidence>
<dbReference type="Proteomes" id="UP000196329">
    <property type="component" value="Unassembled WGS sequence"/>
</dbReference>
<organism evidence="4 6">
    <name type="scientific">Bacteroides uniformis</name>
    <dbReference type="NCBI Taxonomy" id="820"/>
    <lineage>
        <taxon>Bacteria</taxon>
        <taxon>Pseudomonadati</taxon>
        <taxon>Bacteroidota</taxon>
        <taxon>Bacteroidia</taxon>
        <taxon>Bacteroidales</taxon>
        <taxon>Bacteroidaceae</taxon>
        <taxon>Bacteroides</taxon>
    </lineage>
</organism>
<dbReference type="STRING" id="820.ERS852554_01699"/>
<protein>
    <recommendedName>
        <fullName evidence="8">Transmembrane protein</fullName>
    </recommendedName>
</protein>
<dbReference type="EMBL" id="AP019724">
    <property type="protein sequence ID" value="BBK86427.1"/>
    <property type="molecule type" value="Genomic_DNA"/>
</dbReference>
<evidence type="ECO:0000313" key="5">
    <source>
        <dbReference type="Proteomes" id="UP000186549"/>
    </source>
</evidence>